<dbReference type="EMBL" id="MNPL01010376">
    <property type="protein sequence ID" value="OQR73154.1"/>
    <property type="molecule type" value="Genomic_DNA"/>
</dbReference>
<reference evidence="2 3" key="1">
    <citation type="journal article" date="2017" name="Gigascience">
        <title>Draft genome of the honey bee ectoparasitic mite, Tropilaelaps mercedesae, is shaped by the parasitic life history.</title>
        <authorList>
            <person name="Dong X."/>
            <person name="Armstrong S.D."/>
            <person name="Xia D."/>
            <person name="Makepeace B.L."/>
            <person name="Darby A.C."/>
            <person name="Kadowaki T."/>
        </authorList>
    </citation>
    <scope>NUCLEOTIDE SEQUENCE [LARGE SCALE GENOMIC DNA]</scope>
    <source>
        <strain evidence="2">Wuxi-XJTLU</strain>
    </source>
</reference>
<dbReference type="AlphaFoldDB" id="A0A1V9XHZ4"/>
<name>A0A1V9XHZ4_9ACAR</name>
<accession>A0A1V9XHZ4</accession>
<feature type="region of interest" description="Disordered" evidence="1">
    <location>
        <begin position="154"/>
        <end position="194"/>
    </location>
</feature>
<evidence type="ECO:0000256" key="1">
    <source>
        <dbReference type="SAM" id="MobiDB-lite"/>
    </source>
</evidence>
<feature type="compositionally biased region" description="Polar residues" evidence="1">
    <location>
        <begin position="300"/>
        <end position="317"/>
    </location>
</feature>
<feature type="non-terminal residue" evidence="2">
    <location>
        <position position="506"/>
    </location>
</feature>
<gene>
    <name evidence="2" type="ORF">BIW11_09918</name>
</gene>
<feature type="region of interest" description="Disordered" evidence="1">
    <location>
        <begin position="298"/>
        <end position="317"/>
    </location>
</feature>
<proteinExistence type="predicted"/>
<organism evidence="2 3">
    <name type="scientific">Tropilaelaps mercedesae</name>
    <dbReference type="NCBI Taxonomy" id="418985"/>
    <lineage>
        <taxon>Eukaryota</taxon>
        <taxon>Metazoa</taxon>
        <taxon>Ecdysozoa</taxon>
        <taxon>Arthropoda</taxon>
        <taxon>Chelicerata</taxon>
        <taxon>Arachnida</taxon>
        <taxon>Acari</taxon>
        <taxon>Parasitiformes</taxon>
        <taxon>Mesostigmata</taxon>
        <taxon>Gamasina</taxon>
        <taxon>Dermanyssoidea</taxon>
        <taxon>Laelapidae</taxon>
        <taxon>Tropilaelaps</taxon>
    </lineage>
</organism>
<feature type="region of interest" description="Disordered" evidence="1">
    <location>
        <begin position="336"/>
        <end position="418"/>
    </location>
</feature>
<dbReference type="OrthoDB" id="10674354at2759"/>
<dbReference type="Proteomes" id="UP000192247">
    <property type="component" value="Unassembled WGS sequence"/>
</dbReference>
<comment type="caution">
    <text evidence="2">The sequence shown here is derived from an EMBL/GenBank/DDBJ whole genome shotgun (WGS) entry which is preliminary data.</text>
</comment>
<feature type="compositionally biased region" description="Polar residues" evidence="1">
    <location>
        <begin position="384"/>
        <end position="395"/>
    </location>
</feature>
<feature type="compositionally biased region" description="Polar residues" evidence="1">
    <location>
        <begin position="354"/>
        <end position="367"/>
    </location>
</feature>
<keyword evidence="3" id="KW-1185">Reference proteome</keyword>
<feature type="compositionally biased region" description="Low complexity" evidence="1">
    <location>
        <begin position="181"/>
        <end position="194"/>
    </location>
</feature>
<dbReference type="InParanoid" id="A0A1V9XHZ4"/>
<protein>
    <submittedName>
        <fullName evidence="2">Uncharacterized protein</fullName>
    </submittedName>
</protein>
<evidence type="ECO:0000313" key="3">
    <source>
        <dbReference type="Proteomes" id="UP000192247"/>
    </source>
</evidence>
<evidence type="ECO:0000313" key="2">
    <source>
        <dbReference type="EMBL" id="OQR73154.1"/>
    </source>
</evidence>
<sequence>MAFASSDSALSGLSPLQRQRVHEWLTLFSLSAHELTVWSSVRQKFVRSTTYKVPVETKVDEVCRDLFELKQFAQRIVSLLPKVTLEVVAKKIQGAFTVKEIAHWRNAIVAIQLPFRFDVGTPQRELNALASYRSADTPGDQDADDCILVDETKVGDKREKTAPATSPKTLTAPLGTPATESRPPATSSALSPASASDSAATAFDSSVGFVSTEVEHCMTVGRSKDPVKVSISPVPTVRKSLRQRTRTRAAAAAAVSRRRAGAAARPSCSTKCKIVDIIEDEPTSTPTSKRATLDEAAVNVESSEPATTTSDKAISPSRSYDTVLVGVSDEGSVVKTSSVNEPAISGAADDCRTNGVNSRRNEQTGSPAQIHASQIGGGAEPKGSGTSALDNSNPTRLPENAPAREADVTAEGNGVEPKPYEERTALAEEATSRVEPFLSGNTFKSTFPVEQYDLPVIEVPPTLKRYLLRFRVEPAEFFWWLKQRGESVDISTRFPNEIFPKADQFL</sequence>